<name>A0A6J4TFM0_9BACT</name>
<feature type="non-terminal residue" evidence="2">
    <location>
        <position position="58"/>
    </location>
</feature>
<sequence>GVDRASVGASRSRPRCRSAGGRRYPGPPDGHTRRRRDAGSPRPRRVSAGHPIGGLPGI</sequence>
<feature type="non-terminal residue" evidence="2">
    <location>
        <position position="1"/>
    </location>
</feature>
<reference evidence="2" key="1">
    <citation type="submission" date="2020-02" db="EMBL/GenBank/DDBJ databases">
        <authorList>
            <person name="Meier V. D."/>
        </authorList>
    </citation>
    <scope>NUCLEOTIDE SEQUENCE</scope>
    <source>
        <strain evidence="2">AVDCRST_MAG73</strain>
    </source>
</reference>
<proteinExistence type="predicted"/>
<gene>
    <name evidence="2" type="ORF">AVDCRST_MAG73-246</name>
</gene>
<evidence type="ECO:0000256" key="1">
    <source>
        <dbReference type="SAM" id="MobiDB-lite"/>
    </source>
</evidence>
<feature type="region of interest" description="Disordered" evidence="1">
    <location>
        <begin position="1"/>
        <end position="58"/>
    </location>
</feature>
<dbReference type="AlphaFoldDB" id="A0A6J4TFM0"/>
<evidence type="ECO:0000313" key="2">
    <source>
        <dbReference type="EMBL" id="CAA9522125.1"/>
    </source>
</evidence>
<organism evidence="2">
    <name type="scientific">uncultured Thermomicrobiales bacterium</name>
    <dbReference type="NCBI Taxonomy" id="1645740"/>
    <lineage>
        <taxon>Bacteria</taxon>
        <taxon>Pseudomonadati</taxon>
        <taxon>Thermomicrobiota</taxon>
        <taxon>Thermomicrobia</taxon>
        <taxon>Thermomicrobiales</taxon>
        <taxon>environmental samples</taxon>
    </lineage>
</organism>
<protein>
    <submittedName>
        <fullName evidence="2">Uncharacterized protein</fullName>
    </submittedName>
</protein>
<accession>A0A6J4TFM0</accession>
<feature type="compositionally biased region" description="Basic residues" evidence="1">
    <location>
        <begin position="32"/>
        <end position="47"/>
    </location>
</feature>
<dbReference type="EMBL" id="CADCWE010000014">
    <property type="protein sequence ID" value="CAA9522125.1"/>
    <property type="molecule type" value="Genomic_DNA"/>
</dbReference>